<protein>
    <recommendedName>
        <fullName evidence="4">O-antigen polymerase</fullName>
    </recommendedName>
</protein>
<comment type="caution">
    <text evidence="2">The sequence shown here is derived from an EMBL/GenBank/DDBJ whole genome shotgun (WGS) entry which is preliminary data.</text>
</comment>
<feature type="transmembrane region" description="Helical" evidence="1">
    <location>
        <begin position="365"/>
        <end position="385"/>
    </location>
</feature>
<keyword evidence="1" id="KW-1133">Transmembrane helix</keyword>
<dbReference type="AlphaFoldDB" id="A0A255YVV2"/>
<dbReference type="OrthoDB" id="787277at2"/>
<evidence type="ECO:0008006" key="4">
    <source>
        <dbReference type="Google" id="ProtNLM"/>
    </source>
</evidence>
<reference evidence="2 3" key="1">
    <citation type="submission" date="2017-07" db="EMBL/GenBank/DDBJ databases">
        <title>Flavobacterium cyanobacteriorum sp. nov., isolated from cyanobacterial aggregates in a eutrophic lake.</title>
        <authorList>
            <person name="Cai H."/>
        </authorList>
    </citation>
    <scope>NUCLEOTIDE SEQUENCE [LARGE SCALE GENOMIC DNA]</scope>
    <source>
        <strain evidence="2 3">TH021</strain>
    </source>
</reference>
<name>A0A255YVV2_9FLAO</name>
<evidence type="ECO:0000313" key="2">
    <source>
        <dbReference type="EMBL" id="OYQ33309.1"/>
    </source>
</evidence>
<feature type="transmembrane region" description="Helical" evidence="1">
    <location>
        <begin position="9"/>
        <end position="26"/>
    </location>
</feature>
<feature type="transmembrane region" description="Helical" evidence="1">
    <location>
        <begin position="109"/>
        <end position="131"/>
    </location>
</feature>
<feature type="transmembrane region" description="Helical" evidence="1">
    <location>
        <begin position="213"/>
        <end position="231"/>
    </location>
</feature>
<keyword evidence="1" id="KW-0472">Membrane</keyword>
<organism evidence="2 3">
    <name type="scientific">Flavobacterium cyanobacteriorum</name>
    <dbReference type="NCBI Taxonomy" id="2022802"/>
    <lineage>
        <taxon>Bacteria</taxon>
        <taxon>Pseudomonadati</taxon>
        <taxon>Bacteroidota</taxon>
        <taxon>Flavobacteriia</taxon>
        <taxon>Flavobacteriales</taxon>
        <taxon>Flavobacteriaceae</taxon>
        <taxon>Flavobacterium</taxon>
    </lineage>
</organism>
<dbReference type="EMBL" id="NOXV01000299">
    <property type="protein sequence ID" value="OYQ33309.1"/>
    <property type="molecule type" value="Genomic_DNA"/>
</dbReference>
<feature type="transmembrane region" description="Helical" evidence="1">
    <location>
        <begin position="143"/>
        <end position="161"/>
    </location>
</feature>
<keyword evidence="1" id="KW-0812">Transmembrane</keyword>
<feature type="transmembrane region" description="Helical" evidence="1">
    <location>
        <begin position="173"/>
        <end position="201"/>
    </location>
</feature>
<accession>A0A255YVV2</accession>
<gene>
    <name evidence="2" type="ORF">CHU92_13025</name>
</gene>
<sequence length="418" mass="48541">MIIKIPHNIWYQFLFVLCVTVPYLNNYELTFSVWLLTCLLSLRTSYSISLLKLLASYLLILLIAVIVSFFYKYEFFFRIRDITYLSKPVIGFLIGYQLCRRNFQNAFPLIINTGLFIALCHLAMILVALLYYHARTVADLRMYAGYFSDYEIYTLVFLIFHREFGIKMSRRKWLFYTAVLATSSFLYLARTNFIQFAVLILAIKGYFALTPKAIKIFTGMAVFLVVGYLAVLSTNPRRKAEGFEGFLYKIKVAPLEPFKTKVNRFDYIEFNDNYRSHENIMTVRQVTADGIIPTFFGKGIGSQVDLKQKVYLGDMELRYISILHNGFMIVFLKAGIIGVLIYLYTIIFFFKKKKSTSTTIKKINLLFIGTGIFLLISNWVFLGFYNLTESKSVLIGFLIAYREITLKNEKHTIHTSVS</sequence>
<feature type="transmembrane region" description="Helical" evidence="1">
    <location>
        <begin position="327"/>
        <end position="350"/>
    </location>
</feature>
<keyword evidence="3" id="KW-1185">Reference proteome</keyword>
<dbReference type="RefSeq" id="WP_094416261.1">
    <property type="nucleotide sequence ID" value="NZ_NOXV01000299.1"/>
</dbReference>
<proteinExistence type="predicted"/>
<evidence type="ECO:0000256" key="1">
    <source>
        <dbReference type="SAM" id="Phobius"/>
    </source>
</evidence>
<evidence type="ECO:0000313" key="3">
    <source>
        <dbReference type="Proteomes" id="UP000216605"/>
    </source>
</evidence>
<feature type="transmembrane region" description="Helical" evidence="1">
    <location>
        <begin position="46"/>
        <end position="71"/>
    </location>
</feature>
<dbReference type="Proteomes" id="UP000216605">
    <property type="component" value="Unassembled WGS sequence"/>
</dbReference>